<feature type="transmembrane region" description="Helical" evidence="13">
    <location>
        <begin position="165"/>
        <end position="183"/>
    </location>
</feature>
<evidence type="ECO:0000313" key="14">
    <source>
        <dbReference type="Proteomes" id="UP000694846"/>
    </source>
</evidence>
<feature type="transmembrane region" description="Helical" evidence="13">
    <location>
        <begin position="430"/>
        <end position="452"/>
    </location>
</feature>
<feature type="transmembrane region" description="Helical" evidence="13">
    <location>
        <begin position="42"/>
        <end position="67"/>
    </location>
</feature>
<evidence type="ECO:0000256" key="6">
    <source>
        <dbReference type="ARBA" id="ARBA00022816"/>
    </source>
</evidence>
<dbReference type="Proteomes" id="UP000694846">
    <property type="component" value="Unplaced"/>
</dbReference>
<keyword evidence="10" id="KW-0906">Nuclear pore complex</keyword>
<evidence type="ECO:0000256" key="2">
    <source>
        <dbReference type="ARBA" id="ARBA00004567"/>
    </source>
</evidence>
<feature type="transmembrane region" description="Helical" evidence="13">
    <location>
        <begin position="16"/>
        <end position="36"/>
    </location>
</feature>
<name>A0A8B8FYK9_9HEMI</name>
<dbReference type="GO" id="GO:0031965">
    <property type="term" value="C:nuclear membrane"/>
    <property type="evidence" value="ECO:0007669"/>
    <property type="project" value="UniProtKB-SubCell"/>
</dbReference>
<dbReference type="GeneID" id="112687407"/>
<keyword evidence="14" id="KW-1185">Reference proteome</keyword>
<keyword evidence="4" id="KW-0813">Transport</keyword>
<evidence type="ECO:0000313" key="15">
    <source>
        <dbReference type="RefSeq" id="XP_025415882.1"/>
    </source>
</evidence>
<feature type="transmembrane region" description="Helical" evidence="13">
    <location>
        <begin position="189"/>
        <end position="209"/>
    </location>
</feature>
<evidence type="ECO:0000256" key="3">
    <source>
        <dbReference type="ARBA" id="ARBA00005760"/>
    </source>
</evidence>
<feature type="transmembrane region" description="Helical" evidence="13">
    <location>
        <begin position="114"/>
        <end position="131"/>
    </location>
</feature>
<feature type="transmembrane region" description="Helical" evidence="13">
    <location>
        <begin position="79"/>
        <end position="102"/>
    </location>
</feature>
<accession>A0A8B8FYK9</accession>
<evidence type="ECO:0000256" key="5">
    <source>
        <dbReference type="ARBA" id="ARBA00022692"/>
    </source>
</evidence>
<dbReference type="GO" id="GO:0051028">
    <property type="term" value="P:mRNA transport"/>
    <property type="evidence" value="ECO:0007669"/>
    <property type="project" value="UniProtKB-KW"/>
</dbReference>
<keyword evidence="5 13" id="KW-0812">Transmembrane</keyword>
<keyword evidence="6" id="KW-0509">mRNA transport</keyword>
<keyword evidence="11 13" id="KW-0472">Membrane</keyword>
<organism evidence="14 15">
    <name type="scientific">Sipha flava</name>
    <name type="common">yellow sugarcane aphid</name>
    <dbReference type="NCBI Taxonomy" id="143950"/>
    <lineage>
        <taxon>Eukaryota</taxon>
        <taxon>Metazoa</taxon>
        <taxon>Ecdysozoa</taxon>
        <taxon>Arthropoda</taxon>
        <taxon>Hexapoda</taxon>
        <taxon>Insecta</taxon>
        <taxon>Pterygota</taxon>
        <taxon>Neoptera</taxon>
        <taxon>Paraneoptera</taxon>
        <taxon>Hemiptera</taxon>
        <taxon>Sternorrhyncha</taxon>
        <taxon>Aphidomorpha</taxon>
        <taxon>Aphidoidea</taxon>
        <taxon>Aphididae</taxon>
        <taxon>Sipha</taxon>
    </lineage>
</organism>
<dbReference type="GO" id="GO:0006999">
    <property type="term" value="P:nuclear pore organization"/>
    <property type="evidence" value="ECO:0007669"/>
    <property type="project" value="TreeGrafter"/>
</dbReference>
<evidence type="ECO:0000256" key="9">
    <source>
        <dbReference type="ARBA" id="ARBA00023010"/>
    </source>
</evidence>
<sequence>MTFRSKIFLTRKVKSIISSFLLVYAIGFLLSVPSIFSLSFSWYPVLCAPAVLISVTLFITIVSNSYISSKTHCPNRFSLVIRGLSIKTISSAVAYSASAWLLCYVNPFCRGETGWNLLRVGCAFAGVLFCYENYYLNDQEYHFPIIQTTKYSMFMSTLTKTLLKSIKKSFVYIFIIYFPLYAVEPKSCTTVYFFTVLWFSISLILYFFYSFEFITYITMTERIVFPFVSIKQDCDCLINALESDNKIIKSLALYDLYQATIKDVERRKQIFSLSFAGNVPMCWKIIFNYCINNIKCYTKDNTKQVKPLFSMTCGRRNLPNARLIHINTDVTSKQDADNTIQQNKLIKMFEKFYVYNYLFGSLAKENPLEELEATVWCCYILSNLAVVSLKEDEYGVVREQLGQIVSTILDFNNQLEYQKRNIEIQKTKKITYLIIHVKTCVVMLALNFAMYANDIGLDETQLRSFKKIIALNNY</sequence>
<evidence type="ECO:0000256" key="4">
    <source>
        <dbReference type="ARBA" id="ARBA00022448"/>
    </source>
</evidence>
<proteinExistence type="inferred from homology"/>
<dbReference type="GO" id="GO:0015031">
    <property type="term" value="P:protein transport"/>
    <property type="evidence" value="ECO:0007669"/>
    <property type="project" value="UniProtKB-KW"/>
</dbReference>
<keyword evidence="9" id="KW-0811">Translocation</keyword>
<dbReference type="AlphaFoldDB" id="A0A8B8FYK9"/>
<evidence type="ECO:0000256" key="13">
    <source>
        <dbReference type="SAM" id="Phobius"/>
    </source>
</evidence>
<dbReference type="RefSeq" id="XP_025415882.1">
    <property type="nucleotide sequence ID" value="XM_025560097.1"/>
</dbReference>
<dbReference type="GO" id="GO:0030674">
    <property type="term" value="F:protein-macromolecule adaptor activity"/>
    <property type="evidence" value="ECO:0007669"/>
    <property type="project" value="TreeGrafter"/>
</dbReference>
<keyword evidence="8 13" id="KW-1133">Transmembrane helix</keyword>
<comment type="similarity">
    <text evidence="3">Belongs to the NDC1 family.</text>
</comment>
<evidence type="ECO:0000256" key="11">
    <source>
        <dbReference type="ARBA" id="ARBA00023136"/>
    </source>
</evidence>
<evidence type="ECO:0000256" key="10">
    <source>
        <dbReference type="ARBA" id="ARBA00023132"/>
    </source>
</evidence>
<dbReference type="OrthoDB" id="67850at2759"/>
<dbReference type="PANTHER" id="PTHR13269">
    <property type="entry name" value="NUCLEOPORIN NDC1"/>
    <property type="match status" value="1"/>
</dbReference>
<dbReference type="InterPro" id="IPR019049">
    <property type="entry name" value="Nucleoporin_prot_Ndc1/Nup"/>
</dbReference>
<protein>
    <submittedName>
        <fullName evidence="15">Nucleoporin Ndc1</fullName>
    </submittedName>
</protein>
<gene>
    <name evidence="15" type="primary">LOC112687407</name>
</gene>
<dbReference type="CTD" id="55706"/>
<evidence type="ECO:0000256" key="1">
    <source>
        <dbReference type="ARBA" id="ARBA00004232"/>
    </source>
</evidence>
<evidence type="ECO:0000256" key="12">
    <source>
        <dbReference type="ARBA" id="ARBA00023242"/>
    </source>
</evidence>
<reference evidence="15" key="1">
    <citation type="submission" date="2025-08" db="UniProtKB">
        <authorList>
            <consortium name="RefSeq"/>
        </authorList>
    </citation>
    <scope>IDENTIFICATION</scope>
    <source>
        <tissue evidence="15">Whole body</tissue>
    </source>
</reference>
<dbReference type="GO" id="GO:0070762">
    <property type="term" value="C:nuclear pore transmembrane ring"/>
    <property type="evidence" value="ECO:0007669"/>
    <property type="project" value="TreeGrafter"/>
</dbReference>
<dbReference type="Pfam" id="PF09531">
    <property type="entry name" value="Ndc1_Nup"/>
    <property type="match status" value="2"/>
</dbReference>
<comment type="subcellular location">
    <subcellularLocation>
        <location evidence="1">Nucleus membrane</location>
        <topology evidence="1">Multi-pass membrane protein</topology>
    </subcellularLocation>
    <subcellularLocation>
        <location evidence="2">Nucleus</location>
        <location evidence="2">Nuclear pore complex</location>
    </subcellularLocation>
</comment>
<dbReference type="PANTHER" id="PTHR13269:SF6">
    <property type="entry name" value="NUCLEOPORIN NDC1"/>
    <property type="match status" value="1"/>
</dbReference>
<evidence type="ECO:0000256" key="8">
    <source>
        <dbReference type="ARBA" id="ARBA00022989"/>
    </source>
</evidence>
<keyword evidence="7" id="KW-0653">Protein transport</keyword>
<evidence type="ECO:0000256" key="7">
    <source>
        <dbReference type="ARBA" id="ARBA00022927"/>
    </source>
</evidence>
<keyword evidence="12" id="KW-0539">Nucleus</keyword>